<dbReference type="VEuPathDB" id="FungiDB:ASPSYDRAFT_86697"/>
<dbReference type="GeneID" id="63767786"/>
<feature type="signal peptide" evidence="2">
    <location>
        <begin position="1"/>
        <end position="17"/>
    </location>
</feature>
<feature type="compositionally biased region" description="Polar residues" evidence="1">
    <location>
        <begin position="104"/>
        <end position="113"/>
    </location>
</feature>
<protein>
    <recommendedName>
        <fullName evidence="5">Granulins domain-containing protein</fullName>
    </recommendedName>
</protein>
<evidence type="ECO:0000313" key="4">
    <source>
        <dbReference type="Proteomes" id="UP000184356"/>
    </source>
</evidence>
<feature type="chain" id="PRO_5013199889" description="Granulins domain-containing protein" evidence="2">
    <location>
        <begin position="18"/>
        <end position="201"/>
    </location>
</feature>
<feature type="region of interest" description="Disordered" evidence="1">
    <location>
        <begin position="104"/>
        <end position="123"/>
    </location>
</feature>
<proteinExistence type="predicted"/>
<dbReference type="STRING" id="1036612.A0A1L9TUA5"/>
<name>A0A1L9TUA5_9EURO</name>
<evidence type="ECO:0000256" key="2">
    <source>
        <dbReference type="SAM" id="SignalP"/>
    </source>
</evidence>
<feature type="compositionally biased region" description="Low complexity" evidence="1">
    <location>
        <begin position="114"/>
        <end position="123"/>
    </location>
</feature>
<gene>
    <name evidence="3" type="ORF">ASPSYDRAFT_86697</name>
</gene>
<evidence type="ECO:0000256" key="1">
    <source>
        <dbReference type="SAM" id="MobiDB-lite"/>
    </source>
</evidence>
<keyword evidence="4" id="KW-1185">Reference proteome</keyword>
<dbReference type="AlphaFoldDB" id="A0A1L9TUA5"/>
<reference evidence="4" key="1">
    <citation type="journal article" date="2017" name="Genome Biol.">
        <title>Comparative genomics reveals high biological diversity and specific adaptations in the industrially and medically important fungal genus Aspergillus.</title>
        <authorList>
            <person name="de Vries R.P."/>
            <person name="Riley R."/>
            <person name="Wiebenga A."/>
            <person name="Aguilar-Osorio G."/>
            <person name="Amillis S."/>
            <person name="Uchima C.A."/>
            <person name="Anderluh G."/>
            <person name="Asadollahi M."/>
            <person name="Askin M."/>
            <person name="Barry K."/>
            <person name="Battaglia E."/>
            <person name="Bayram O."/>
            <person name="Benocci T."/>
            <person name="Braus-Stromeyer S.A."/>
            <person name="Caldana C."/>
            <person name="Canovas D."/>
            <person name="Cerqueira G.C."/>
            <person name="Chen F."/>
            <person name="Chen W."/>
            <person name="Choi C."/>
            <person name="Clum A."/>
            <person name="Dos Santos R.A."/>
            <person name="Damasio A.R."/>
            <person name="Diallinas G."/>
            <person name="Emri T."/>
            <person name="Fekete E."/>
            <person name="Flipphi M."/>
            <person name="Freyberg S."/>
            <person name="Gallo A."/>
            <person name="Gournas C."/>
            <person name="Habgood R."/>
            <person name="Hainaut M."/>
            <person name="Harispe M.L."/>
            <person name="Henrissat B."/>
            <person name="Hilden K.S."/>
            <person name="Hope R."/>
            <person name="Hossain A."/>
            <person name="Karabika E."/>
            <person name="Karaffa L."/>
            <person name="Karanyi Z."/>
            <person name="Krasevec N."/>
            <person name="Kuo A."/>
            <person name="Kusch H."/>
            <person name="LaButti K."/>
            <person name="Lagendijk E.L."/>
            <person name="Lapidus A."/>
            <person name="Levasseur A."/>
            <person name="Lindquist E."/>
            <person name="Lipzen A."/>
            <person name="Logrieco A.F."/>
            <person name="MacCabe A."/>
            <person name="Maekelae M.R."/>
            <person name="Malavazi I."/>
            <person name="Melin P."/>
            <person name="Meyer V."/>
            <person name="Mielnichuk N."/>
            <person name="Miskei M."/>
            <person name="Molnar A.P."/>
            <person name="Mule G."/>
            <person name="Ngan C.Y."/>
            <person name="Orejas M."/>
            <person name="Orosz E."/>
            <person name="Ouedraogo J.P."/>
            <person name="Overkamp K.M."/>
            <person name="Park H.-S."/>
            <person name="Perrone G."/>
            <person name="Piumi F."/>
            <person name="Punt P.J."/>
            <person name="Ram A.F."/>
            <person name="Ramon A."/>
            <person name="Rauscher S."/>
            <person name="Record E."/>
            <person name="Riano-Pachon D.M."/>
            <person name="Robert V."/>
            <person name="Roehrig J."/>
            <person name="Ruller R."/>
            <person name="Salamov A."/>
            <person name="Salih N.S."/>
            <person name="Samson R.A."/>
            <person name="Sandor E."/>
            <person name="Sanguinetti M."/>
            <person name="Schuetze T."/>
            <person name="Sepcic K."/>
            <person name="Shelest E."/>
            <person name="Sherlock G."/>
            <person name="Sophianopoulou V."/>
            <person name="Squina F.M."/>
            <person name="Sun H."/>
            <person name="Susca A."/>
            <person name="Todd R.B."/>
            <person name="Tsang A."/>
            <person name="Unkles S.E."/>
            <person name="van de Wiele N."/>
            <person name="van Rossen-Uffink D."/>
            <person name="Oliveira J.V."/>
            <person name="Vesth T.C."/>
            <person name="Visser J."/>
            <person name="Yu J.-H."/>
            <person name="Zhou M."/>
            <person name="Andersen M.R."/>
            <person name="Archer D.B."/>
            <person name="Baker S.E."/>
            <person name="Benoit I."/>
            <person name="Brakhage A.A."/>
            <person name="Braus G.H."/>
            <person name="Fischer R."/>
            <person name="Frisvad J.C."/>
            <person name="Goldman G.H."/>
            <person name="Houbraken J."/>
            <person name="Oakley B."/>
            <person name="Pocsi I."/>
            <person name="Scazzocchio C."/>
            <person name="Seiboth B."/>
            <person name="vanKuyk P.A."/>
            <person name="Wortman J."/>
            <person name="Dyer P.S."/>
            <person name="Grigoriev I.V."/>
        </authorList>
    </citation>
    <scope>NUCLEOTIDE SEQUENCE [LARGE SCALE GENOMIC DNA]</scope>
    <source>
        <strain evidence="4">CBS 593.65</strain>
    </source>
</reference>
<sequence>MISLLFLAPVLVGQTAASADSALLLNRDIIPATAGCPDDWPLCGDSVCYNPSEGQTCCPGGTYACPSSTFCLFDPFCCPNDQTPEECARQNGLVLSSTALVPQTPEQTQFPTESSDLGFSSSTSDPLFPQPTPIVISSSASSITISSTPVPTSSTAPWPSWSVTTGVEEPAYTGAGSGLGRSGGNGLALGVVAAVVGAMGW</sequence>
<dbReference type="Proteomes" id="UP000184356">
    <property type="component" value="Unassembled WGS sequence"/>
</dbReference>
<keyword evidence="2" id="KW-0732">Signal</keyword>
<dbReference type="OrthoDB" id="5409186at2759"/>
<dbReference type="EMBL" id="KV878583">
    <property type="protein sequence ID" value="OJJ63050.1"/>
    <property type="molecule type" value="Genomic_DNA"/>
</dbReference>
<organism evidence="3 4">
    <name type="scientific">Aspergillus sydowii CBS 593.65</name>
    <dbReference type="NCBI Taxonomy" id="1036612"/>
    <lineage>
        <taxon>Eukaryota</taxon>
        <taxon>Fungi</taxon>
        <taxon>Dikarya</taxon>
        <taxon>Ascomycota</taxon>
        <taxon>Pezizomycotina</taxon>
        <taxon>Eurotiomycetes</taxon>
        <taxon>Eurotiomycetidae</taxon>
        <taxon>Eurotiales</taxon>
        <taxon>Aspergillaceae</taxon>
        <taxon>Aspergillus</taxon>
        <taxon>Aspergillus subgen. Nidulantes</taxon>
    </lineage>
</organism>
<evidence type="ECO:0000313" key="3">
    <source>
        <dbReference type="EMBL" id="OJJ63050.1"/>
    </source>
</evidence>
<evidence type="ECO:0008006" key="5">
    <source>
        <dbReference type="Google" id="ProtNLM"/>
    </source>
</evidence>
<accession>A0A1L9TUA5</accession>
<dbReference type="RefSeq" id="XP_040706856.1">
    <property type="nucleotide sequence ID" value="XM_040851713.1"/>
</dbReference>